<evidence type="ECO:0000256" key="12">
    <source>
        <dbReference type="ARBA" id="ARBA00023008"/>
    </source>
</evidence>
<keyword evidence="12" id="KW-0186">Copper</keyword>
<evidence type="ECO:0000256" key="10">
    <source>
        <dbReference type="ARBA" id="ARBA00022967"/>
    </source>
</evidence>
<evidence type="ECO:0000259" key="16">
    <source>
        <dbReference type="PROSITE" id="PS50846"/>
    </source>
</evidence>
<keyword evidence="11 15" id="KW-1133">Transmembrane helix</keyword>
<proteinExistence type="inferred from homology"/>
<dbReference type="PANTHER" id="PTHR43520:SF8">
    <property type="entry name" value="P-TYPE CU(+) TRANSPORTER"/>
    <property type="match status" value="1"/>
</dbReference>
<dbReference type="NCBIfam" id="TIGR01494">
    <property type="entry name" value="ATPase_P-type"/>
    <property type="match status" value="1"/>
</dbReference>
<dbReference type="SFLD" id="SFLDG00002">
    <property type="entry name" value="C1.7:_P-type_atpase_like"/>
    <property type="match status" value="1"/>
</dbReference>
<dbReference type="SUPFAM" id="SSF55008">
    <property type="entry name" value="HMA, heavy metal-associated domain"/>
    <property type="match status" value="1"/>
</dbReference>
<comment type="catalytic activity">
    <reaction evidence="14">
        <text>Cu(+)(in) + ATP + H2O = Cu(+)(out) + ADP + phosphate + H(+)</text>
        <dbReference type="Rhea" id="RHEA:25792"/>
        <dbReference type="ChEBI" id="CHEBI:15377"/>
        <dbReference type="ChEBI" id="CHEBI:15378"/>
        <dbReference type="ChEBI" id="CHEBI:30616"/>
        <dbReference type="ChEBI" id="CHEBI:43474"/>
        <dbReference type="ChEBI" id="CHEBI:49552"/>
        <dbReference type="ChEBI" id="CHEBI:456216"/>
        <dbReference type="EC" id="7.2.2.8"/>
    </reaction>
</comment>
<name>A0A1M7A8Q8_9FIRM</name>
<evidence type="ECO:0000256" key="4">
    <source>
        <dbReference type="ARBA" id="ARBA00022475"/>
    </source>
</evidence>
<keyword evidence="6 15" id="KW-0479">Metal-binding</keyword>
<dbReference type="InterPro" id="IPR027256">
    <property type="entry name" value="P-typ_ATPase_IB"/>
</dbReference>
<dbReference type="SFLD" id="SFLDF00027">
    <property type="entry name" value="p-type_atpase"/>
    <property type="match status" value="1"/>
</dbReference>
<dbReference type="InterPro" id="IPR036163">
    <property type="entry name" value="HMA_dom_sf"/>
</dbReference>
<feature type="transmembrane region" description="Helical" evidence="15">
    <location>
        <begin position="134"/>
        <end position="151"/>
    </location>
</feature>
<dbReference type="CDD" id="cd00371">
    <property type="entry name" value="HMA"/>
    <property type="match status" value="1"/>
</dbReference>
<evidence type="ECO:0000256" key="11">
    <source>
        <dbReference type="ARBA" id="ARBA00022989"/>
    </source>
</evidence>
<dbReference type="OrthoDB" id="9813266at2"/>
<feature type="domain" description="HMA" evidence="16">
    <location>
        <begin position="3"/>
        <end position="69"/>
    </location>
</feature>
<keyword evidence="4 15" id="KW-1003">Cell membrane</keyword>
<dbReference type="InterPro" id="IPR023298">
    <property type="entry name" value="ATPase_P-typ_TM_dom_sf"/>
</dbReference>
<reference evidence="17 18" key="1">
    <citation type="submission" date="2016-11" db="EMBL/GenBank/DDBJ databases">
        <authorList>
            <person name="Jaros S."/>
            <person name="Januszkiewicz K."/>
            <person name="Wedrychowicz H."/>
        </authorList>
    </citation>
    <scope>NUCLEOTIDE SEQUENCE [LARGE SCALE GENOMIC DNA]</scope>
    <source>
        <strain evidence="17 18">DSM 15929</strain>
    </source>
</reference>
<evidence type="ECO:0000256" key="15">
    <source>
        <dbReference type="RuleBase" id="RU362081"/>
    </source>
</evidence>
<feature type="transmembrane region" description="Helical" evidence="15">
    <location>
        <begin position="315"/>
        <end position="336"/>
    </location>
</feature>
<dbReference type="RefSeq" id="WP_073279628.1">
    <property type="nucleotide sequence ID" value="NZ_FRAC01000031.1"/>
</dbReference>
<dbReference type="AlphaFoldDB" id="A0A1M7A8Q8"/>
<dbReference type="GO" id="GO:0055070">
    <property type="term" value="P:copper ion homeostasis"/>
    <property type="evidence" value="ECO:0007669"/>
    <property type="project" value="TreeGrafter"/>
</dbReference>
<organism evidence="17 18">
    <name type="scientific">Anaerocolumna jejuensis DSM 15929</name>
    <dbReference type="NCBI Taxonomy" id="1121322"/>
    <lineage>
        <taxon>Bacteria</taxon>
        <taxon>Bacillati</taxon>
        <taxon>Bacillota</taxon>
        <taxon>Clostridia</taxon>
        <taxon>Lachnospirales</taxon>
        <taxon>Lachnospiraceae</taxon>
        <taxon>Anaerocolumna</taxon>
    </lineage>
</organism>
<dbReference type="Gene3D" id="3.40.50.1000">
    <property type="entry name" value="HAD superfamily/HAD-like"/>
    <property type="match status" value="1"/>
</dbReference>
<keyword evidence="13 15" id="KW-0472">Membrane</keyword>
<dbReference type="NCBIfam" id="TIGR01511">
    <property type="entry name" value="ATPase-IB1_Cu"/>
    <property type="match status" value="1"/>
</dbReference>
<dbReference type="Gene3D" id="3.40.1110.10">
    <property type="entry name" value="Calcium-transporting ATPase, cytoplasmic domain N"/>
    <property type="match status" value="1"/>
</dbReference>
<keyword evidence="7 15" id="KW-0547">Nucleotide-binding</keyword>
<feature type="transmembrane region" description="Helical" evidence="15">
    <location>
        <begin position="684"/>
        <end position="702"/>
    </location>
</feature>
<keyword evidence="5 15" id="KW-0812">Transmembrane</keyword>
<dbReference type="CDD" id="cd02094">
    <property type="entry name" value="P-type_ATPase_Cu-like"/>
    <property type="match status" value="1"/>
</dbReference>
<dbReference type="FunFam" id="2.70.150.10:FF:000020">
    <property type="entry name" value="Copper-exporting P-type ATPase A"/>
    <property type="match status" value="1"/>
</dbReference>
<dbReference type="Pfam" id="PF00403">
    <property type="entry name" value="HMA"/>
    <property type="match status" value="1"/>
</dbReference>
<dbReference type="SUPFAM" id="SSF81653">
    <property type="entry name" value="Calcium ATPase, transduction domain A"/>
    <property type="match status" value="1"/>
</dbReference>
<feature type="transmembrane region" description="Helical" evidence="15">
    <location>
        <begin position="163"/>
        <end position="181"/>
    </location>
</feature>
<dbReference type="InterPro" id="IPR023299">
    <property type="entry name" value="ATPase_P-typ_cyto_dom_N"/>
</dbReference>
<evidence type="ECO:0000256" key="3">
    <source>
        <dbReference type="ARBA" id="ARBA00012517"/>
    </source>
</evidence>
<dbReference type="SUPFAM" id="SSF81665">
    <property type="entry name" value="Calcium ATPase, transmembrane domain M"/>
    <property type="match status" value="1"/>
</dbReference>
<evidence type="ECO:0000256" key="7">
    <source>
        <dbReference type="ARBA" id="ARBA00022741"/>
    </source>
</evidence>
<dbReference type="GO" id="GO:0016887">
    <property type="term" value="F:ATP hydrolysis activity"/>
    <property type="evidence" value="ECO:0007669"/>
    <property type="project" value="InterPro"/>
</dbReference>
<evidence type="ECO:0000256" key="13">
    <source>
        <dbReference type="ARBA" id="ARBA00023136"/>
    </source>
</evidence>
<dbReference type="GO" id="GO:0005524">
    <property type="term" value="F:ATP binding"/>
    <property type="evidence" value="ECO:0007669"/>
    <property type="project" value="UniProtKB-UniRule"/>
</dbReference>
<dbReference type="PRINTS" id="PR00120">
    <property type="entry name" value="HATPASE"/>
</dbReference>
<evidence type="ECO:0000313" key="17">
    <source>
        <dbReference type="EMBL" id="SHL38986.1"/>
    </source>
</evidence>
<evidence type="ECO:0000313" key="18">
    <source>
        <dbReference type="Proteomes" id="UP000184386"/>
    </source>
</evidence>
<dbReference type="EMBL" id="FRAC01000031">
    <property type="protein sequence ID" value="SHL38986.1"/>
    <property type="molecule type" value="Genomic_DNA"/>
</dbReference>
<dbReference type="InterPro" id="IPR059000">
    <property type="entry name" value="ATPase_P-type_domA"/>
</dbReference>
<evidence type="ECO:0000256" key="14">
    <source>
        <dbReference type="ARBA" id="ARBA00049289"/>
    </source>
</evidence>
<keyword evidence="8" id="KW-0406">Ion transport</keyword>
<dbReference type="Gene3D" id="3.30.70.100">
    <property type="match status" value="1"/>
</dbReference>
<keyword evidence="18" id="KW-1185">Reference proteome</keyword>
<dbReference type="PANTHER" id="PTHR43520">
    <property type="entry name" value="ATP7, ISOFORM B"/>
    <property type="match status" value="1"/>
</dbReference>
<gene>
    <name evidence="17" type="ORF">SAMN02745136_04790</name>
</gene>
<keyword evidence="9 15" id="KW-0067">ATP-binding</keyword>
<dbReference type="InterPro" id="IPR036412">
    <property type="entry name" value="HAD-like_sf"/>
</dbReference>
<dbReference type="EC" id="7.2.2.8" evidence="3"/>
<dbReference type="Proteomes" id="UP000184386">
    <property type="component" value="Unassembled WGS sequence"/>
</dbReference>
<evidence type="ECO:0000256" key="1">
    <source>
        <dbReference type="ARBA" id="ARBA00004651"/>
    </source>
</evidence>
<keyword evidence="10" id="KW-1278">Translocase</keyword>
<dbReference type="GO" id="GO:0140581">
    <property type="term" value="F:P-type monovalent copper transporter activity"/>
    <property type="evidence" value="ECO:0007669"/>
    <property type="project" value="UniProtKB-EC"/>
</dbReference>
<protein>
    <recommendedName>
        <fullName evidence="3">P-type Cu(+) transporter</fullName>
        <ecNumber evidence="3">7.2.2.8</ecNumber>
    </recommendedName>
</protein>
<evidence type="ECO:0000256" key="2">
    <source>
        <dbReference type="ARBA" id="ARBA00006024"/>
    </source>
</evidence>
<dbReference type="SFLD" id="SFLDS00003">
    <property type="entry name" value="Haloacid_Dehalogenase"/>
    <property type="match status" value="1"/>
</dbReference>
<keyword evidence="8" id="KW-0813">Transport</keyword>
<dbReference type="Pfam" id="PF00122">
    <property type="entry name" value="E1-E2_ATPase"/>
    <property type="match status" value="1"/>
</dbReference>
<feature type="transmembrane region" description="Helical" evidence="15">
    <location>
        <begin position="348"/>
        <end position="371"/>
    </location>
</feature>
<dbReference type="InterPro" id="IPR044492">
    <property type="entry name" value="P_typ_ATPase_HD_dom"/>
</dbReference>
<dbReference type="PROSITE" id="PS50846">
    <property type="entry name" value="HMA_2"/>
    <property type="match status" value="1"/>
</dbReference>
<dbReference type="SUPFAM" id="SSF56784">
    <property type="entry name" value="HAD-like"/>
    <property type="match status" value="1"/>
</dbReference>
<dbReference type="InterPro" id="IPR006121">
    <property type="entry name" value="HMA_dom"/>
</dbReference>
<evidence type="ECO:0000256" key="8">
    <source>
        <dbReference type="ARBA" id="ARBA00022796"/>
    </source>
</evidence>
<dbReference type="GO" id="GO:0005886">
    <property type="term" value="C:plasma membrane"/>
    <property type="evidence" value="ECO:0007669"/>
    <property type="project" value="UniProtKB-SubCell"/>
</dbReference>
<evidence type="ECO:0000256" key="6">
    <source>
        <dbReference type="ARBA" id="ARBA00022723"/>
    </source>
</evidence>
<comment type="similarity">
    <text evidence="2 15">Belongs to the cation transport ATPase (P-type) (TC 3.A.3) family. Type IB subfamily.</text>
</comment>
<dbReference type="InterPro" id="IPR018303">
    <property type="entry name" value="ATPase_P-typ_P_site"/>
</dbReference>
<feature type="transmembrane region" description="Helical" evidence="15">
    <location>
        <begin position="661"/>
        <end position="678"/>
    </location>
</feature>
<dbReference type="NCBIfam" id="TIGR01525">
    <property type="entry name" value="ATPase-IB_hvy"/>
    <property type="match status" value="1"/>
</dbReference>
<comment type="subcellular location">
    <subcellularLocation>
        <location evidence="1">Cell membrane</location>
        <topology evidence="1">Multi-pass membrane protein</topology>
    </subcellularLocation>
</comment>
<dbReference type="Gene3D" id="2.70.150.10">
    <property type="entry name" value="Calcium-transporting ATPase, cytoplasmic transduction domain A"/>
    <property type="match status" value="1"/>
</dbReference>
<dbReference type="InterPro" id="IPR023214">
    <property type="entry name" value="HAD_sf"/>
</dbReference>
<sequence>MKDRASLALKGINCGACAPQIEKLMKEIDSVQDISVNAVTKKVSFSYDPVKTDLSDIEVRLLKAGFSTGASPAELYEEELYKLQKLLWFAGILCQPFMWGLSALPQFLIASVVQAVAGRPFYQGSLRAVKNRSANMDVLIALGTTVIYLYSSFMCFTTEVPQLYFECSVFLLALILLGKYFETLAKGNAAKTVRKLLEIQPATAILWQDGTEKEVPAGFVKAGDILVVKPGGKIPADGVVIEGETSVDESMLTGESIPVDKAPGDEVIGATFNRSGSIRIKAVRTGKDTMLEQIVRTVENAQEAKAPIQRLADRIAAGFVPAVIVIAALTFAYWYFRGGAMDFKTAMLNASAVMVIACPCALGLATPTAILEGTSRGAEQGILIKGGEALEQVCSVDTVVFDKTGTLTTGVMKVTEVCLYEADGLSFEEGERLLYAVERRSEHPVAQALVKFLEDKGADKGPMTGTFTALPGRGIRAEIEGRSVLVGNMDFMAQNSVDIKEAAMHYEKGLEKGASLVFEAVDGSLAALFLVADTIRENAPLVVSELKKLQAEIWMLTGDNESCAASIAGELGIEHVISGVLPADKSAEIQRLSAGGKKVAMVGDGINDAPALVTSTVGIAMGNGTDIAIEAADIILAGSNLENVVNAIKLSRITMRNVRQNLFWALFYNAVGIPLAAAGLLNPLVAGAAMSLSSVTVVFNALRIKKIKMK</sequence>
<feature type="transmembrane region" description="Helical" evidence="15">
    <location>
        <begin position="86"/>
        <end position="113"/>
    </location>
</feature>
<dbReference type="STRING" id="1121322.SAMN02745136_04790"/>
<dbReference type="GO" id="GO:0043682">
    <property type="term" value="F:P-type divalent copper transporter activity"/>
    <property type="evidence" value="ECO:0007669"/>
    <property type="project" value="TreeGrafter"/>
</dbReference>
<dbReference type="InterPro" id="IPR008250">
    <property type="entry name" value="ATPase_P-typ_transduc_dom_A_sf"/>
</dbReference>
<accession>A0A1M7A8Q8</accession>
<evidence type="ECO:0000256" key="9">
    <source>
        <dbReference type="ARBA" id="ARBA00022840"/>
    </source>
</evidence>
<evidence type="ECO:0000256" key="5">
    <source>
        <dbReference type="ARBA" id="ARBA00022692"/>
    </source>
</evidence>
<dbReference type="InterPro" id="IPR001757">
    <property type="entry name" value="P_typ_ATPase"/>
</dbReference>
<keyword evidence="8" id="KW-0187">Copper transport</keyword>
<dbReference type="GO" id="GO:0005507">
    <property type="term" value="F:copper ion binding"/>
    <property type="evidence" value="ECO:0007669"/>
    <property type="project" value="TreeGrafter"/>
</dbReference>
<dbReference type="Pfam" id="PF00702">
    <property type="entry name" value="Hydrolase"/>
    <property type="match status" value="1"/>
</dbReference>
<dbReference type="PRINTS" id="PR00119">
    <property type="entry name" value="CATATPASE"/>
</dbReference>
<dbReference type="PROSITE" id="PS00154">
    <property type="entry name" value="ATPASE_E1_E2"/>
    <property type="match status" value="1"/>
</dbReference>